<dbReference type="GO" id="GO:0005930">
    <property type="term" value="C:axoneme"/>
    <property type="evidence" value="ECO:0007669"/>
    <property type="project" value="UniProtKB-SubCell"/>
</dbReference>
<accession>A0A1B6G2D3</accession>
<evidence type="ECO:0000256" key="2">
    <source>
        <dbReference type="ARBA" id="ARBA00004430"/>
    </source>
</evidence>
<protein>
    <recommendedName>
        <fullName evidence="4">Cilia- and flagella-associated protein 300</fullName>
    </recommendedName>
</protein>
<evidence type="ECO:0000256" key="5">
    <source>
        <dbReference type="ARBA" id="ARBA00022490"/>
    </source>
</evidence>
<dbReference type="InterPro" id="IPR029416">
    <property type="entry name" value="CFAP300"/>
</dbReference>
<organism evidence="8">
    <name type="scientific">Cuerna arida</name>
    <dbReference type="NCBI Taxonomy" id="1464854"/>
    <lineage>
        <taxon>Eukaryota</taxon>
        <taxon>Metazoa</taxon>
        <taxon>Ecdysozoa</taxon>
        <taxon>Arthropoda</taxon>
        <taxon>Hexapoda</taxon>
        <taxon>Insecta</taxon>
        <taxon>Pterygota</taxon>
        <taxon>Neoptera</taxon>
        <taxon>Paraneoptera</taxon>
        <taxon>Hemiptera</taxon>
        <taxon>Auchenorrhyncha</taxon>
        <taxon>Membracoidea</taxon>
        <taxon>Cicadellidae</taxon>
        <taxon>Cicadellinae</taxon>
        <taxon>Proconiini</taxon>
        <taxon>Cuerna</taxon>
    </lineage>
</organism>
<gene>
    <name evidence="8" type="ORF">g.14222</name>
</gene>
<dbReference type="AlphaFoldDB" id="A0A1B6G2D3"/>
<evidence type="ECO:0000256" key="6">
    <source>
        <dbReference type="ARBA" id="ARBA00023212"/>
    </source>
</evidence>
<dbReference type="PANTHER" id="PTHR31078:SF1">
    <property type="entry name" value="CILIA- AND FLAGELLA-ASSOCIATED PROTEIN 300"/>
    <property type="match status" value="1"/>
</dbReference>
<keyword evidence="5" id="KW-0963">Cytoplasm</keyword>
<evidence type="ECO:0000256" key="3">
    <source>
        <dbReference type="ARBA" id="ARBA00009205"/>
    </source>
</evidence>
<dbReference type="EMBL" id="GECZ01013228">
    <property type="protein sequence ID" value="JAS56541.1"/>
    <property type="molecule type" value="Transcribed_RNA"/>
</dbReference>
<reference evidence="8" key="1">
    <citation type="submission" date="2015-11" db="EMBL/GenBank/DDBJ databases">
        <title>De novo transcriptome assembly of four potential Pierce s Disease insect vectors from Arizona vineyards.</title>
        <authorList>
            <person name="Tassone E.E."/>
        </authorList>
    </citation>
    <scope>NUCLEOTIDE SEQUENCE</scope>
</reference>
<evidence type="ECO:0000256" key="1">
    <source>
        <dbReference type="ARBA" id="ARBA00002404"/>
    </source>
</evidence>
<sequence length="258" mass="30186">MEQSVFTFIHMPDKMCKALEDKDVRDYLMKWGMKGNLRVQYYTFNQPFQTHRKEEFVQSFFTDTQVYTTLVYNQSVIGRRVSQVSFETIPCTILSMEFFDRLIDPVNGVIRSDKSIIQCEEEEVDGFYIEDNLRNVILNEGSEFYKLFSDSERKQFLWSIFTHLCLGGEWCQYEFSVEPYLMVAKCLYKDLVSVERVGDSSELVVRSVVLRVQTYDENGSPLVPRQRHSLQDCVYLVIDPFKRSVAVLTHSYGGTFCA</sequence>
<evidence type="ECO:0000313" key="8">
    <source>
        <dbReference type="EMBL" id="JAS56541.1"/>
    </source>
</evidence>
<dbReference type="Pfam" id="PF14926">
    <property type="entry name" value="CFAP300"/>
    <property type="match status" value="1"/>
</dbReference>
<keyword evidence="6" id="KW-0206">Cytoskeleton</keyword>
<keyword evidence="7" id="KW-0966">Cell projection</keyword>
<name>A0A1B6G2D3_9HEMI</name>
<proteinExistence type="inferred from homology"/>
<comment type="function">
    <text evidence="1">Cilium- and flagellum-specific protein that plays a role in axonemal structure organization and motility. May play a role in outer and inner dynein arm assembly.</text>
</comment>
<dbReference type="PANTHER" id="PTHR31078">
    <property type="entry name" value="CILIA- AND FLAGELLA-ASSOCIATED PROTEIN 300"/>
    <property type="match status" value="1"/>
</dbReference>
<comment type="similarity">
    <text evidence="3">Belongs to the CFAP300 family.</text>
</comment>
<evidence type="ECO:0000256" key="7">
    <source>
        <dbReference type="ARBA" id="ARBA00023273"/>
    </source>
</evidence>
<comment type="subcellular location">
    <subcellularLocation>
        <location evidence="2">Cytoplasm</location>
        <location evidence="2">Cytoskeleton</location>
        <location evidence="2">Cilium axoneme</location>
    </subcellularLocation>
</comment>
<evidence type="ECO:0000256" key="4">
    <source>
        <dbReference type="ARBA" id="ARBA00022174"/>
    </source>
</evidence>